<sequence>MSSIGKNYNRMLRAAIAYVEKLNWAVLPLHSVINGSCTCGKKDCTSAGKHPIGEIVPNGVKDATKDISKVKEWWLKKPWANIGIATGKISGFFVLDVDGEIGKEELRALEVEYDKLPDTVEQLTGSGGKHILFKYPENIVIQNKVGFIPKVDIRGDGGYIVVAPSIHKSGNQYMWEAFSHPLEVEIAEPPKWLIDMIAEKPSTPDGKRPPEWWRKLAQGVPEGYRNMSAASLMGLLLRKRINPVLATMLVIAWNREFNKPPMDDKEVIRICESIAKREVQRLKEGMK</sequence>
<evidence type="ECO:0000313" key="4">
    <source>
        <dbReference type="Proteomes" id="UP000196803"/>
    </source>
</evidence>
<protein>
    <submittedName>
        <fullName evidence="3">Primase C terminal 1 (PriCT-1)</fullName>
    </submittedName>
</protein>
<keyword evidence="4" id="KW-1185">Reference proteome</keyword>
<feature type="domain" description="DNA primase/polymerase bifunctional N-terminal" evidence="2">
    <location>
        <begin position="15"/>
        <end position="193"/>
    </location>
</feature>
<dbReference type="SMART" id="SM00942">
    <property type="entry name" value="PriCT_1"/>
    <property type="match status" value="1"/>
</dbReference>
<dbReference type="GeneID" id="31772094"/>
<comment type="caution">
    <text evidence="3">The sequence shown here is derived from an EMBL/GenBank/DDBJ whole genome shotgun (WGS) entry which is preliminary data.</text>
</comment>
<name>A0ABY1SBA2_CALBS</name>
<evidence type="ECO:0000313" key="3">
    <source>
        <dbReference type="EMBL" id="SMR94961.1"/>
    </source>
</evidence>
<dbReference type="CDD" id="cd04859">
    <property type="entry name" value="Prim_Pol"/>
    <property type="match status" value="1"/>
</dbReference>
<gene>
    <name evidence="3" type="ORF">SAMN05216240_2365</name>
</gene>
<dbReference type="SUPFAM" id="SSF56747">
    <property type="entry name" value="Prim-pol domain"/>
    <property type="match status" value="1"/>
</dbReference>
<organism evidence="3 4">
    <name type="scientific">Caldicellulosiruptor bescii</name>
    <name type="common">Anaerocellum thermophilum</name>
    <dbReference type="NCBI Taxonomy" id="31899"/>
    <lineage>
        <taxon>Bacteria</taxon>
        <taxon>Bacillati</taxon>
        <taxon>Bacillota</taxon>
        <taxon>Bacillota incertae sedis</taxon>
        <taxon>Caldicellulosiruptorales</taxon>
        <taxon>Caldicellulosiruptoraceae</taxon>
        <taxon>Caldicellulosiruptor</taxon>
    </lineage>
</organism>
<feature type="domain" description="Primase C-terminal 1" evidence="1">
    <location>
        <begin position="215"/>
        <end position="280"/>
    </location>
</feature>
<dbReference type="Proteomes" id="UP000196803">
    <property type="component" value="Unassembled WGS sequence"/>
</dbReference>
<reference evidence="3 4" key="1">
    <citation type="submission" date="2017-05" db="EMBL/GenBank/DDBJ databases">
        <authorList>
            <person name="Varghese N."/>
            <person name="Submissions S."/>
        </authorList>
    </citation>
    <scope>NUCLEOTIDE SEQUENCE [LARGE SCALE GENOMIC DNA]</scope>
    <source>
        <strain evidence="3 4">MACB1020</strain>
    </source>
</reference>
<dbReference type="InterPro" id="IPR015330">
    <property type="entry name" value="DNA_primase/pol_bifunc_N"/>
</dbReference>
<dbReference type="Pfam" id="PF08708">
    <property type="entry name" value="PriCT_1"/>
    <property type="match status" value="1"/>
</dbReference>
<dbReference type="Pfam" id="PF09250">
    <property type="entry name" value="Prim-Pol"/>
    <property type="match status" value="1"/>
</dbReference>
<evidence type="ECO:0000259" key="1">
    <source>
        <dbReference type="SMART" id="SM00942"/>
    </source>
</evidence>
<evidence type="ECO:0000259" key="2">
    <source>
        <dbReference type="SMART" id="SM00943"/>
    </source>
</evidence>
<dbReference type="RefSeq" id="WP_015907298.1">
    <property type="nucleotide sequence ID" value="NZ_FUZJ01000001.1"/>
</dbReference>
<proteinExistence type="predicted"/>
<accession>A0ABY1SBA2</accession>
<dbReference type="SMART" id="SM00943">
    <property type="entry name" value="Prim-Pol"/>
    <property type="match status" value="1"/>
</dbReference>
<dbReference type="InterPro" id="IPR014820">
    <property type="entry name" value="PriCT_1"/>
</dbReference>
<dbReference type="EMBL" id="FXXC01000001">
    <property type="protein sequence ID" value="SMR94961.1"/>
    <property type="molecule type" value="Genomic_DNA"/>
</dbReference>